<dbReference type="EMBL" id="JAACLJ010000001">
    <property type="protein sequence ID" value="KAF4595685.1"/>
    <property type="molecule type" value="Genomic_DNA"/>
</dbReference>
<evidence type="ECO:0000313" key="10">
    <source>
        <dbReference type="EMBL" id="KAF4595685.1"/>
    </source>
</evidence>
<dbReference type="OrthoDB" id="407298at2759"/>
<evidence type="ECO:0000259" key="9">
    <source>
        <dbReference type="PROSITE" id="PS51405"/>
    </source>
</evidence>
<reference evidence="10 11" key="1">
    <citation type="journal article" date="2020" name="G3 (Bethesda)">
        <title>Genetic Underpinnings of Host Manipulation by Ophiocordyceps as Revealed by Comparative Transcriptomics.</title>
        <authorList>
            <person name="Will I."/>
            <person name="Das B."/>
            <person name="Trinh T."/>
            <person name="Brachmann A."/>
            <person name="Ohm R.A."/>
            <person name="de Bekker C."/>
        </authorList>
    </citation>
    <scope>NUCLEOTIDE SEQUENCE [LARGE SCALE GENOMIC DNA]</scope>
    <source>
        <strain evidence="10 11">EC05</strain>
    </source>
</reference>
<evidence type="ECO:0000256" key="4">
    <source>
        <dbReference type="ARBA" id="ARBA00022723"/>
    </source>
</evidence>
<feature type="domain" description="Heme haloperoxidase family profile" evidence="9">
    <location>
        <begin position="228"/>
        <end position="440"/>
    </location>
</feature>
<dbReference type="PROSITE" id="PS51405">
    <property type="entry name" value="HEME_HALOPEROXIDASE"/>
    <property type="match status" value="1"/>
</dbReference>
<evidence type="ECO:0000256" key="2">
    <source>
        <dbReference type="ARBA" id="ARBA00022559"/>
    </source>
</evidence>
<evidence type="ECO:0000256" key="5">
    <source>
        <dbReference type="ARBA" id="ARBA00023002"/>
    </source>
</evidence>
<proteinExistence type="inferred from homology"/>
<keyword evidence="4" id="KW-0479">Metal-binding</keyword>
<feature type="region of interest" description="Disordered" evidence="8">
    <location>
        <begin position="129"/>
        <end position="227"/>
    </location>
</feature>
<evidence type="ECO:0000256" key="6">
    <source>
        <dbReference type="ARBA" id="ARBA00023004"/>
    </source>
</evidence>
<evidence type="ECO:0000256" key="3">
    <source>
        <dbReference type="ARBA" id="ARBA00022617"/>
    </source>
</evidence>
<keyword evidence="11" id="KW-1185">Reference proteome</keyword>
<dbReference type="GO" id="GO:0046872">
    <property type="term" value="F:metal ion binding"/>
    <property type="evidence" value="ECO:0007669"/>
    <property type="project" value="UniProtKB-KW"/>
</dbReference>
<dbReference type="Pfam" id="PF01328">
    <property type="entry name" value="Peroxidase_2"/>
    <property type="match status" value="1"/>
</dbReference>
<keyword evidence="2" id="KW-0575">Peroxidase</keyword>
<dbReference type="InterPro" id="IPR000028">
    <property type="entry name" value="Chloroperoxidase"/>
</dbReference>
<gene>
    <name evidence="10" type="ORF">GQ602_001298</name>
</gene>
<dbReference type="PANTHER" id="PTHR33577:SF9">
    <property type="entry name" value="PEROXIDASE STCC"/>
    <property type="match status" value="1"/>
</dbReference>
<evidence type="ECO:0000256" key="8">
    <source>
        <dbReference type="SAM" id="MobiDB-lite"/>
    </source>
</evidence>
<dbReference type="PANTHER" id="PTHR33577">
    <property type="entry name" value="STERIGMATOCYSTIN BIOSYNTHESIS PEROXIDASE STCC-RELATED"/>
    <property type="match status" value="1"/>
</dbReference>
<dbReference type="GO" id="GO:0004601">
    <property type="term" value="F:peroxidase activity"/>
    <property type="evidence" value="ECO:0007669"/>
    <property type="project" value="UniProtKB-KW"/>
</dbReference>
<feature type="region of interest" description="Disordered" evidence="8">
    <location>
        <begin position="21"/>
        <end position="40"/>
    </location>
</feature>
<accession>A0A8H4QDR5</accession>
<keyword evidence="3" id="KW-0349">Heme</keyword>
<comment type="similarity">
    <text evidence="7">Belongs to the chloroperoxidase family.</text>
</comment>
<feature type="compositionally biased region" description="Polar residues" evidence="8">
    <location>
        <begin position="163"/>
        <end position="211"/>
    </location>
</feature>
<sequence length="507" mass="55873">MRQSPLPTGFLRTDCIFAPRIGPRENSNKGETAMWSGSGPRGGMEACLSLRAARNPPPAGAYAISLPSTKMRLELCFGALCVALAEANVDLNRRQPFRGQQGRVSRGGSFFPGFDRGFPFDFLRNRPRRRPLPFFNQGQVQGHSMPDQQDQRDQQNQLDRQPEQQSTDVSGGQQQGDANTDNQDSLSEQNALRSPDALNTRSPSAQRSQAMVEQRPSVQKKRAKFDIQDKRFLTHKPAQPGESRSSCPAMNTLANHDFLPHNGKKLTIEDVITACFEGFGASPESCGFICLAGMVNARLRLTDTFDLAQISEPEWKIEHDVSLTRPDASQSRDLSRFDAATWNVTLNVLGPAEFVSALKLGKAKSVRVRDAKIKNPNSVYDSRTASRSVTEIALLTSVLGNIDGWAKLDFIRSLFEKEKLPWGLGWRPRLHDADLPSILGISALTLNADPELLSVTSDGAVLTPQDIVRATSVKDKASMVEFRNIIRKMGLSTVALEALFERLGGGR</sequence>
<evidence type="ECO:0000256" key="1">
    <source>
        <dbReference type="ARBA" id="ARBA00001970"/>
    </source>
</evidence>
<dbReference type="AlphaFoldDB" id="A0A8H4QDR5"/>
<dbReference type="InterPro" id="IPR036851">
    <property type="entry name" value="Chloroperoxidase-like_sf"/>
</dbReference>
<comment type="cofactor">
    <cofactor evidence="1">
        <name>heme b</name>
        <dbReference type="ChEBI" id="CHEBI:60344"/>
    </cofactor>
</comment>
<comment type="caution">
    <text evidence="10">The sequence shown here is derived from an EMBL/GenBank/DDBJ whole genome shotgun (WGS) entry which is preliminary data.</text>
</comment>
<dbReference type="Gene3D" id="1.10.489.10">
    <property type="entry name" value="Chloroperoxidase-like"/>
    <property type="match status" value="1"/>
</dbReference>
<evidence type="ECO:0000256" key="7">
    <source>
        <dbReference type="ARBA" id="ARBA00025795"/>
    </source>
</evidence>
<evidence type="ECO:0000313" key="11">
    <source>
        <dbReference type="Proteomes" id="UP000562929"/>
    </source>
</evidence>
<dbReference type="Proteomes" id="UP000562929">
    <property type="component" value="Unassembled WGS sequence"/>
</dbReference>
<protein>
    <recommendedName>
        <fullName evidence="9">Heme haloperoxidase family profile domain-containing protein</fullName>
    </recommendedName>
</protein>
<keyword evidence="6" id="KW-0408">Iron</keyword>
<name>A0A8H4QDR5_9HYPO</name>
<dbReference type="SUPFAM" id="SSF47571">
    <property type="entry name" value="Cloroperoxidase"/>
    <property type="match status" value="1"/>
</dbReference>
<keyword evidence="5" id="KW-0560">Oxidoreductase</keyword>
<organism evidence="10 11">
    <name type="scientific">Ophiocordyceps camponoti-floridani</name>
    <dbReference type="NCBI Taxonomy" id="2030778"/>
    <lineage>
        <taxon>Eukaryota</taxon>
        <taxon>Fungi</taxon>
        <taxon>Dikarya</taxon>
        <taxon>Ascomycota</taxon>
        <taxon>Pezizomycotina</taxon>
        <taxon>Sordariomycetes</taxon>
        <taxon>Hypocreomycetidae</taxon>
        <taxon>Hypocreales</taxon>
        <taxon>Ophiocordycipitaceae</taxon>
        <taxon>Ophiocordyceps</taxon>
    </lineage>
</organism>